<dbReference type="GO" id="GO:0070573">
    <property type="term" value="F:metallodipeptidase activity"/>
    <property type="evidence" value="ECO:0007669"/>
    <property type="project" value="InterPro"/>
</dbReference>
<dbReference type="InterPro" id="IPR008257">
    <property type="entry name" value="Pept_M19"/>
</dbReference>
<dbReference type="AlphaFoldDB" id="A0A3B0TCA7"/>
<reference evidence="1" key="1">
    <citation type="submission" date="2018-06" db="EMBL/GenBank/DDBJ databases">
        <authorList>
            <person name="Zhirakovskaya E."/>
        </authorList>
    </citation>
    <scope>NUCLEOTIDE SEQUENCE</scope>
</reference>
<sequence length="383" mass="41264">MVSRRMVIGGGAAVLAVGGAALAYPLYLQLFPPIADTGFTLSEEEMVRAVEFLSNNPAIDTHAHPGRTFVRGAQNLAWKLKIYQSIGTFEERVIAEMVTGGLAAAGFSAVSDFPVLDTQGEGLVSTREFDHGEAWDYYQLQIKNLNSLVERELVYPVLTPEDIALARAAGKPGAIFAVEGADFIESNLNRIQISWDDGVRIVTFVHFVRGGVMGDIMTAEPVHGGMSQVGRAAFSEMQRVGMMVDLSHSSEKTAFDALELSTKPVVGTHTHILTPELTHPRFISLELAQGIVETGGYIGAWPAGIGLSTLNDYLDRVEQLIDVLGADGVAIGTDMDANYKPVWSTYLHLPLVVGGLLKRGMDEDVLAKITGGNFMRVFGAVQA</sequence>
<evidence type="ECO:0000313" key="1">
    <source>
        <dbReference type="EMBL" id="VAW16075.1"/>
    </source>
</evidence>
<accession>A0A3B0TCA7</accession>
<evidence type="ECO:0008006" key="2">
    <source>
        <dbReference type="Google" id="ProtNLM"/>
    </source>
</evidence>
<organism evidence="1">
    <name type="scientific">hydrothermal vent metagenome</name>
    <dbReference type="NCBI Taxonomy" id="652676"/>
    <lineage>
        <taxon>unclassified sequences</taxon>
        <taxon>metagenomes</taxon>
        <taxon>ecological metagenomes</taxon>
    </lineage>
</organism>
<name>A0A3B0TCA7_9ZZZZ</name>
<gene>
    <name evidence="1" type="ORF">MNBD_ALPHA11-1615</name>
</gene>
<proteinExistence type="predicted"/>
<dbReference type="InterPro" id="IPR032466">
    <property type="entry name" value="Metal_Hydrolase"/>
</dbReference>
<protein>
    <recommendedName>
        <fullName evidence="2">Membrane dipeptidase</fullName>
    </recommendedName>
</protein>
<dbReference type="PANTHER" id="PTHR10443:SF12">
    <property type="entry name" value="DIPEPTIDASE"/>
    <property type="match status" value="1"/>
</dbReference>
<dbReference type="PROSITE" id="PS51365">
    <property type="entry name" value="RENAL_DIPEPTIDASE_2"/>
    <property type="match status" value="1"/>
</dbReference>
<dbReference type="PANTHER" id="PTHR10443">
    <property type="entry name" value="MICROSOMAL DIPEPTIDASE"/>
    <property type="match status" value="1"/>
</dbReference>
<dbReference type="Gene3D" id="3.20.20.140">
    <property type="entry name" value="Metal-dependent hydrolases"/>
    <property type="match status" value="1"/>
</dbReference>
<dbReference type="SUPFAM" id="SSF51556">
    <property type="entry name" value="Metallo-dependent hydrolases"/>
    <property type="match status" value="1"/>
</dbReference>
<dbReference type="Pfam" id="PF01244">
    <property type="entry name" value="Peptidase_M19"/>
    <property type="match status" value="1"/>
</dbReference>
<dbReference type="EMBL" id="UOEQ01000087">
    <property type="protein sequence ID" value="VAW16075.1"/>
    <property type="molecule type" value="Genomic_DNA"/>
</dbReference>
<dbReference type="GO" id="GO:0006508">
    <property type="term" value="P:proteolysis"/>
    <property type="evidence" value="ECO:0007669"/>
    <property type="project" value="InterPro"/>
</dbReference>